<evidence type="ECO:0000256" key="5">
    <source>
        <dbReference type="SAM" id="Phobius"/>
    </source>
</evidence>
<evidence type="ECO:0000256" key="4">
    <source>
        <dbReference type="ARBA" id="ARBA00023128"/>
    </source>
</evidence>
<dbReference type="AlphaFoldDB" id="A0A0L7KJT1"/>
<proteinExistence type="inferred from homology"/>
<gene>
    <name evidence="6" type="ORF">OBRU01_25407</name>
</gene>
<keyword evidence="5" id="KW-0472">Membrane</keyword>
<protein>
    <recommendedName>
        <fullName evidence="8">PET117 polypeptide</fullName>
    </recommendedName>
</protein>
<dbReference type="GO" id="GO:0033617">
    <property type="term" value="P:mitochondrial respiratory chain complex IV assembly"/>
    <property type="evidence" value="ECO:0007669"/>
    <property type="project" value="TreeGrafter"/>
</dbReference>
<comment type="similarity">
    <text evidence="2">Belongs to the PET117 family.</text>
</comment>
<name>A0A0L7KJT1_OPEBR</name>
<comment type="caution">
    <text evidence="6">The sequence shown here is derived from an EMBL/GenBank/DDBJ whole genome shotgun (WGS) entry which is preliminary data.</text>
</comment>
<evidence type="ECO:0008006" key="8">
    <source>
        <dbReference type="Google" id="ProtNLM"/>
    </source>
</evidence>
<keyword evidence="7" id="KW-1185">Reference proteome</keyword>
<dbReference type="PANTHER" id="PTHR28163:SF1">
    <property type="entry name" value="PROTEIN PET117 HOMOLOG, MITOCHONDRIAL"/>
    <property type="match status" value="1"/>
</dbReference>
<evidence type="ECO:0000256" key="1">
    <source>
        <dbReference type="ARBA" id="ARBA00004173"/>
    </source>
</evidence>
<evidence type="ECO:0000313" key="7">
    <source>
        <dbReference type="Proteomes" id="UP000037510"/>
    </source>
</evidence>
<reference evidence="6 7" key="1">
    <citation type="journal article" date="2015" name="Genome Biol. Evol.">
        <title>The genome of winter moth (Operophtera brumata) provides a genomic perspective on sexual dimorphism and phenology.</title>
        <authorList>
            <person name="Derks M.F."/>
            <person name="Smit S."/>
            <person name="Salis L."/>
            <person name="Schijlen E."/>
            <person name="Bossers A."/>
            <person name="Mateman C."/>
            <person name="Pijl A.S."/>
            <person name="de Ridder D."/>
            <person name="Groenen M.A."/>
            <person name="Visser M.E."/>
            <person name="Megens H.J."/>
        </authorList>
    </citation>
    <scope>NUCLEOTIDE SEQUENCE [LARGE SCALE GENOMIC DNA]</scope>
    <source>
        <strain evidence="6">WM2013NL</strain>
        <tissue evidence="6">Head and thorax</tissue>
    </source>
</reference>
<evidence type="ECO:0000256" key="3">
    <source>
        <dbReference type="ARBA" id="ARBA00022946"/>
    </source>
</evidence>
<keyword evidence="4" id="KW-0496">Mitochondrion</keyword>
<dbReference type="STRING" id="104452.A0A0L7KJT1"/>
<evidence type="ECO:0000313" key="6">
    <source>
        <dbReference type="EMBL" id="KOB63360.1"/>
    </source>
</evidence>
<dbReference type="GO" id="GO:0005739">
    <property type="term" value="C:mitochondrion"/>
    <property type="evidence" value="ECO:0007669"/>
    <property type="project" value="UniProtKB-SubCell"/>
</dbReference>
<evidence type="ECO:0000256" key="2">
    <source>
        <dbReference type="ARBA" id="ARBA00008197"/>
    </source>
</evidence>
<dbReference type="Pfam" id="PF15786">
    <property type="entry name" value="PET117"/>
    <property type="match status" value="1"/>
</dbReference>
<accession>A0A0L7KJT1</accession>
<keyword evidence="3" id="KW-0809">Transit peptide</keyword>
<dbReference type="PANTHER" id="PTHR28163">
    <property type="entry name" value="PROTEIN PET117 HOMOLOG, MITOCHONDRIAL"/>
    <property type="match status" value="1"/>
</dbReference>
<feature type="transmembrane region" description="Helical" evidence="5">
    <location>
        <begin position="6"/>
        <end position="26"/>
    </location>
</feature>
<sequence length="74" mass="8534">MSSHTSKLVLGLSSAITIGIVSYVHLKQQSDREKMHEGVLRDIERQKQRKIENIYVLEKQNELTKQLKKELGNS</sequence>
<dbReference type="Proteomes" id="UP000037510">
    <property type="component" value="Unassembled WGS sequence"/>
</dbReference>
<dbReference type="InterPro" id="IPR031568">
    <property type="entry name" value="Pet117"/>
</dbReference>
<keyword evidence="5" id="KW-1133">Transmembrane helix</keyword>
<dbReference type="EMBL" id="JTDY01009527">
    <property type="protein sequence ID" value="KOB63360.1"/>
    <property type="molecule type" value="Genomic_DNA"/>
</dbReference>
<keyword evidence="5" id="KW-0812">Transmembrane</keyword>
<comment type="subcellular location">
    <subcellularLocation>
        <location evidence="1">Mitochondrion</location>
    </subcellularLocation>
</comment>
<organism evidence="6 7">
    <name type="scientific">Operophtera brumata</name>
    <name type="common">Winter moth</name>
    <name type="synonym">Phalaena brumata</name>
    <dbReference type="NCBI Taxonomy" id="104452"/>
    <lineage>
        <taxon>Eukaryota</taxon>
        <taxon>Metazoa</taxon>
        <taxon>Ecdysozoa</taxon>
        <taxon>Arthropoda</taxon>
        <taxon>Hexapoda</taxon>
        <taxon>Insecta</taxon>
        <taxon>Pterygota</taxon>
        <taxon>Neoptera</taxon>
        <taxon>Endopterygota</taxon>
        <taxon>Lepidoptera</taxon>
        <taxon>Glossata</taxon>
        <taxon>Ditrysia</taxon>
        <taxon>Geometroidea</taxon>
        <taxon>Geometridae</taxon>
        <taxon>Larentiinae</taxon>
        <taxon>Operophtera</taxon>
    </lineage>
</organism>